<dbReference type="Pfam" id="PF13681">
    <property type="entry name" value="PilX"/>
    <property type="match status" value="1"/>
</dbReference>
<dbReference type="EMBL" id="BKBW01000002">
    <property type="protein sequence ID" value="GEQ74005.1"/>
    <property type="molecule type" value="Genomic_DNA"/>
</dbReference>
<name>A0A5A7MBG8_COMTE</name>
<evidence type="ECO:0000259" key="2">
    <source>
        <dbReference type="Pfam" id="PF14341"/>
    </source>
</evidence>
<accession>A0A5A7MBG8</accession>
<evidence type="ECO:0000313" key="4">
    <source>
        <dbReference type="Proteomes" id="UP000323105"/>
    </source>
</evidence>
<proteinExistence type="predicted"/>
<evidence type="ECO:0000259" key="1">
    <source>
        <dbReference type="Pfam" id="PF13681"/>
    </source>
</evidence>
<evidence type="ECO:0008006" key="5">
    <source>
        <dbReference type="Google" id="ProtNLM"/>
    </source>
</evidence>
<sequence length="230" mass="25367">MKILNPQRQKGMALIMVLLFLVLLTGVSVWGVRKSILSEGMARNQLDKEAAREAAETALRDAERDIFNPTPNVANNASCSRGDWQITSNDFTADCRKGLCLMADSLYTTADWSKAVGGEVWWPSSKGGLWNNVFSEKPQRVPSTAANCDFTGGVPLGSFTGAAALKGVARQPEYIVEYFRRKNVRINLNETQVSSQGQKANQWSAMYRITARGFGYSANTQVVLQTVFFP</sequence>
<dbReference type="Pfam" id="PF14341">
    <property type="entry name" value="PilX_N"/>
    <property type="match status" value="1"/>
</dbReference>
<dbReference type="Proteomes" id="UP000323105">
    <property type="component" value="Unassembled WGS sequence"/>
</dbReference>
<dbReference type="InterPro" id="IPR025205">
    <property type="entry name" value="PilX/PilW_C"/>
</dbReference>
<organism evidence="3 4">
    <name type="scientific">Comamonas testosteroni</name>
    <name type="common">Pseudomonas testosteroni</name>
    <dbReference type="NCBI Taxonomy" id="285"/>
    <lineage>
        <taxon>Bacteria</taxon>
        <taxon>Pseudomonadati</taxon>
        <taxon>Pseudomonadota</taxon>
        <taxon>Betaproteobacteria</taxon>
        <taxon>Burkholderiales</taxon>
        <taxon>Comamonadaceae</taxon>
        <taxon>Comamonas</taxon>
    </lineage>
</organism>
<feature type="domain" description="PilX/PilW C-terminal" evidence="1">
    <location>
        <begin position="98"/>
        <end position="229"/>
    </location>
</feature>
<comment type="caution">
    <text evidence="3">The sequence shown here is derived from an EMBL/GenBank/DDBJ whole genome shotgun (WGS) entry which is preliminary data.</text>
</comment>
<evidence type="ECO:0000313" key="3">
    <source>
        <dbReference type="EMBL" id="GEQ74005.1"/>
    </source>
</evidence>
<dbReference type="InterPro" id="IPR025746">
    <property type="entry name" value="PilX_N_dom"/>
</dbReference>
<gene>
    <name evidence="3" type="ORF">CTTA_1010</name>
</gene>
<dbReference type="RefSeq" id="WP_149354811.1">
    <property type="nucleotide sequence ID" value="NZ_BKBW01000002.1"/>
</dbReference>
<reference evidence="3 4" key="1">
    <citation type="journal article" date="2019" name="Microbiol. Resour. Announc.">
        <title>Draft Genome Sequence of Comamonas testosteroni TA441, a Bacterium That Has a Cryptic Phenol Degradation Gene Cluster.</title>
        <authorList>
            <person name="Arai H."/>
            <person name="Ishii M."/>
        </authorList>
    </citation>
    <scope>NUCLEOTIDE SEQUENCE [LARGE SCALE GENOMIC DNA]</scope>
    <source>
        <strain evidence="3 4">TA441</strain>
    </source>
</reference>
<dbReference type="AlphaFoldDB" id="A0A5A7MBG8"/>
<feature type="domain" description="Type 4 fimbrial biogenesis protein PilX N-terminal" evidence="2">
    <location>
        <begin position="10"/>
        <end position="60"/>
    </location>
</feature>
<protein>
    <recommendedName>
        <fullName evidence="5">Pilus assembly protein PilX</fullName>
    </recommendedName>
</protein>